<reference evidence="2" key="1">
    <citation type="journal article" date="2021" name="Open Biol.">
        <title>Shared evolutionary footprints suggest mitochondrial oxidative damage underlies multiple complex I losses in fungi.</title>
        <authorList>
            <person name="Schikora-Tamarit M.A."/>
            <person name="Marcet-Houben M."/>
            <person name="Nosek J."/>
            <person name="Gabaldon T."/>
        </authorList>
    </citation>
    <scope>NUCLEOTIDE SEQUENCE</scope>
    <source>
        <strain evidence="2">CBS6075</strain>
    </source>
</reference>
<dbReference type="Proteomes" id="UP000769157">
    <property type="component" value="Unassembled WGS sequence"/>
</dbReference>
<keyword evidence="1" id="KW-0472">Membrane</keyword>
<dbReference type="OrthoDB" id="3993345at2759"/>
<evidence type="ECO:0000313" key="2">
    <source>
        <dbReference type="EMBL" id="KAH3666835.1"/>
    </source>
</evidence>
<reference evidence="2" key="2">
    <citation type="submission" date="2021-01" db="EMBL/GenBank/DDBJ databases">
        <authorList>
            <person name="Schikora-Tamarit M.A."/>
        </authorList>
    </citation>
    <scope>NUCLEOTIDE SEQUENCE</scope>
    <source>
        <strain evidence="2">CBS6075</strain>
    </source>
</reference>
<gene>
    <name evidence="2" type="ORF">OGAPHI_003284</name>
</gene>
<protein>
    <submittedName>
        <fullName evidence="2">Uncharacterized protein</fullName>
    </submittedName>
</protein>
<feature type="transmembrane region" description="Helical" evidence="1">
    <location>
        <begin position="20"/>
        <end position="38"/>
    </location>
</feature>
<dbReference type="AlphaFoldDB" id="A0A9P8P890"/>
<dbReference type="RefSeq" id="XP_046061791.1">
    <property type="nucleotide sequence ID" value="XM_046204246.1"/>
</dbReference>
<evidence type="ECO:0000313" key="3">
    <source>
        <dbReference type="Proteomes" id="UP000769157"/>
    </source>
</evidence>
<comment type="caution">
    <text evidence="2">The sequence shown here is derived from an EMBL/GenBank/DDBJ whole genome shotgun (WGS) entry which is preliminary data.</text>
</comment>
<dbReference type="GeneID" id="70235251"/>
<proteinExistence type="predicted"/>
<keyword evidence="3" id="KW-1185">Reference proteome</keyword>
<keyword evidence="1" id="KW-1133">Transmembrane helix</keyword>
<evidence type="ECO:0000256" key="1">
    <source>
        <dbReference type="SAM" id="Phobius"/>
    </source>
</evidence>
<keyword evidence="1" id="KW-0812">Transmembrane</keyword>
<name>A0A9P8P890_9ASCO</name>
<dbReference type="EMBL" id="JAEUBE010000199">
    <property type="protein sequence ID" value="KAH3666835.1"/>
    <property type="molecule type" value="Genomic_DNA"/>
</dbReference>
<sequence length="566" mass="64616">MDRFLVSVCELAANPTAQSVGLGVGAAVIGILGTLFTGRADDQGLTLLQELIEIENTNKTNTMAQEQYKELVELGGLVAAVVVVGGAAVLGAVFYLWARLRKTESQLGQIRNLLEKSTGSEEEMFYNVSIRLQQEEDRMCMTFDELMAKNFSLIDEKVAHFQAKMKSCRQAIRTEFDKLKDIRSETDTCKQELQQFDTSLTENGCKLKELQQSLDSLKSKVQVYDADIDTKSELMEKEYELTKIQLCKSNLMLTNSQILFEKILGKLDEENAMDLSDVLKDLDHGSFDQDDYLKSYMESTDLTLVDFGKKLDLVQLTLSSHQEDIEKSKMYVQESKDNMTKELTLFKSHNEQWLYNWISVLYGLFNSDVAQLQLQLLGIDDLDSLKKLEQTGVYLKDECVFIENFIFDCKKQCFSLLREISLLLFEFYLLKTEYLSQDQILKECESRVESTVKGLFHMFDLSLGNSGLSDKDSTNLRQIVYKFEDKLVSDLNLTCSNFNVMVKQNLDDFLVIFRTLREMDERLPMSDEDSSVIIADSESTRTSDSWGLEDVSSYKPLRLVEKRASG</sequence>
<accession>A0A9P8P890</accession>
<feature type="transmembrane region" description="Helical" evidence="1">
    <location>
        <begin position="71"/>
        <end position="97"/>
    </location>
</feature>
<organism evidence="2 3">
    <name type="scientific">Ogataea philodendri</name>
    <dbReference type="NCBI Taxonomy" id="1378263"/>
    <lineage>
        <taxon>Eukaryota</taxon>
        <taxon>Fungi</taxon>
        <taxon>Dikarya</taxon>
        <taxon>Ascomycota</taxon>
        <taxon>Saccharomycotina</taxon>
        <taxon>Pichiomycetes</taxon>
        <taxon>Pichiales</taxon>
        <taxon>Pichiaceae</taxon>
        <taxon>Ogataea</taxon>
    </lineage>
</organism>